<dbReference type="EMBL" id="CAJVPS010003726">
    <property type="protein sequence ID" value="CAG8593500.1"/>
    <property type="molecule type" value="Genomic_DNA"/>
</dbReference>
<organism evidence="1 2">
    <name type="scientific">Ambispora leptoticha</name>
    <dbReference type="NCBI Taxonomy" id="144679"/>
    <lineage>
        <taxon>Eukaryota</taxon>
        <taxon>Fungi</taxon>
        <taxon>Fungi incertae sedis</taxon>
        <taxon>Mucoromycota</taxon>
        <taxon>Glomeromycotina</taxon>
        <taxon>Glomeromycetes</taxon>
        <taxon>Archaeosporales</taxon>
        <taxon>Ambisporaceae</taxon>
        <taxon>Ambispora</taxon>
    </lineage>
</organism>
<gene>
    <name evidence="1" type="ORF">ALEPTO_LOCUS7809</name>
</gene>
<keyword evidence="2" id="KW-1185">Reference proteome</keyword>
<feature type="non-terminal residue" evidence="1">
    <location>
        <position position="69"/>
    </location>
</feature>
<proteinExistence type="predicted"/>
<dbReference type="AlphaFoldDB" id="A0A9N9CB16"/>
<sequence>NNMAQVISESKLPFIAVKDLQAHLYLQITCHFVLIAQPDEIPERDESWMLGVQRAIKEDREKQQGSSKI</sequence>
<evidence type="ECO:0000313" key="1">
    <source>
        <dbReference type="EMBL" id="CAG8593500.1"/>
    </source>
</evidence>
<protein>
    <submittedName>
        <fullName evidence="1">656_t:CDS:1</fullName>
    </submittedName>
</protein>
<evidence type="ECO:0000313" key="2">
    <source>
        <dbReference type="Proteomes" id="UP000789508"/>
    </source>
</evidence>
<comment type="caution">
    <text evidence="1">The sequence shown here is derived from an EMBL/GenBank/DDBJ whole genome shotgun (WGS) entry which is preliminary data.</text>
</comment>
<name>A0A9N9CB16_9GLOM</name>
<reference evidence="1" key="1">
    <citation type="submission" date="2021-06" db="EMBL/GenBank/DDBJ databases">
        <authorList>
            <person name="Kallberg Y."/>
            <person name="Tangrot J."/>
            <person name="Rosling A."/>
        </authorList>
    </citation>
    <scope>NUCLEOTIDE SEQUENCE</scope>
    <source>
        <strain evidence="1">FL130A</strain>
    </source>
</reference>
<accession>A0A9N9CB16</accession>
<dbReference type="Proteomes" id="UP000789508">
    <property type="component" value="Unassembled WGS sequence"/>
</dbReference>